<sequence>MASSGGVAGPEGVVGVDINVDMGGPGTGPPGPRNPLICGVCHDYYCEPCLLSCYHTFCARCLPRGPHIDAKLSCPICGQITQLKDGMQQPPSDLLMRQLVQFANCENPPCANCDKRDKTTMYFCITCGQALCTHCREHTHRAKMFSSHEVVHMSQCSKDTQRRCISHGEQLIMFSQTGKCMLCATCYRDTPADARLHCVDIDTAWQQASKKMERAANSICELQASVRDALLDLKSQLDELKHSLDTEKRGLNSYCHSMQDVVNKTHAALLSELHREFDGKERMVRSQLLSLGSALPVLQMHLGLCTAFTSAATKYQFLELAHPMLERLGRVAQLGHLSRPPLLSAHVKCNYKAEFGRVLQPFVAAVGQQPQGPQGGPKEHTVYEHMHLQQQQPHDSHFIQGPRPQLKGICESGRFNTHCRTFDNQLQELSSQLKTVKERLGELHRDVAVLRKANTPPLGVRYENVARDCRLLEQQLEQQQLELERLRTVFDALWEEQLCRIHLEKEVFHSQMNDILTLKSEVKQLQNVAQQLEPFVKSFAAGVSAGEISNAASDAAGNQHLQALLDHIARLQMQDQLPMQHHGHMTAPTKEYRHQRAPPPNDNAIYAKDAKEVPTRCRTPSGGSNRPDLETHIDSSGNIVVYGTKPDQPKRGVLSQLMEKARTKEDRKKSPGREDGSGGGSRDRSQSRSRASSRKSPENLTKPKTPPGHTPTSRVRSLYRSLKGSGAGAPNDACCGQIDHQQQAQQQQGEECEYQRISEASSSEVKKRVQAQQRDKPAKVYPASDSEDVFYAANEKAQRRRRRASCDSLSTTGSGSRRSSIGEVAILPATNPHSGGVDPRKTLVFLLGPTSGNNNATLARSKQRSWETFPRPKSKRSGAAAAMTTSAALSQQLKKADSFEGHEEAVRALVAHVQETKSQLRQHQLHHHRYHRKSKTN</sequence>
<protein>
    <submittedName>
        <fullName evidence="1">Uncharacterized protein</fullName>
    </submittedName>
</protein>
<dbReference type="Proteomes" id="UP001239111">
    <property type="component" value="Chromosome 2"/>
</dbReference>
<gene>
    <name evidence="1" type="ORF">QAD02_015367</name>
</gene>
<accession>A0ACC2P836</accession>
<dbReference type="EMBL" id="CM056742">
    <property type="protein sequence ID" value="KAJ8679580.1"/>
    <property type="molecule type" value="Genomic_DNA"/>
</dbReference>
<evidence type="ECO:0000313" key="2">
    <source>
        <dbReference type="Proteomes" id="UP001239111"/>
    </source>
</evidence>
<comment type="caution">
    <text evidence="1">The sequence shown here is derived from an EMBL/GenBank/DDBJ whole genome shotgun (WGS) entry which is preliminary data.</text>
</comment>
<organism evidence="1 2">
    <name type="scientific">Eretmocerus hayati</name>
    <dbReference type="NCBI Taxonomy" id="131215"/>
    <lineage>
        <taxon>Eukaryota</taxon>
        <taxon>Metazoa</taxon>
        <taxon>Ecdysozoa</taxon>
        <taxon>Arthropoda</taxon>
        <taxon>Hexapoda</taxon>
        <taxon>Insecta</taxon>
        <taxon>Pterygota</taxon>
        <taxon>Neoptera</taxon>
        <taxon>Endopterygota</taxon>
        <taxon>Hymenoptera</taxon>
        <taxon>Apocrita</taxon>
        <taxon>Proctotrupomorpha</taxon>
        <taxon>Chalcidoidea</taxon>
        <taxon>Aphelinidae</taxon>
        <taxon>Aphelininae</taxon>
        <taxon>Eretmocerus</taxon>
    </lineage>
</organism>
<evidence type="ECO:0000313" key="1">
    <source>
        <dbReference type="EMBL" id="KAJ8679580.1"/>
    </source>
</evidence>
<reference evidence="1" key="1">
    <citation type="submission" date="2023-04" db="EMBL/GenBank/DDBJ databases">
        <title>A chromosome-level genome assembly of the parasitoid wasp Eretmocerus hayati.</title>
        <authorList>
            <person name="Zhong Y."/>
            <person name="Liu S."/>
            <person name="Liu Y."/>
        </authorList>
    </citation>
    <scope>NUCLEOTIDE SEQUENCE</scope>
    <source>
        <strain evidence="1">ZJU_SS_LIU_2023</strain>
    </source>
</reference>
<proteinExistence type="predicted"/>
<keyword evidence="2" id="KW-1185">Reference proteome</keyword>
<name>A0ACC2P836_9HYME</name>